<keyword evidence="1" id="KW-0732">Signal</keyword>
<gene>
    <name evidence="2" type="ORF">DZC72_14040</name>
</gene>
<reference evidence="3" key="1">
    <citation type="submission" date="2018-08" db="EMBL/GenBank/DDBJ databases">
        <authorList>
            <person name="Khan S.A."/>
            <person name="J S.E."/>
        </authorList>
    </citation>
    <scope>NUCLEOTIDE SEQUENCE [LARGE SCALE GENOMIC DNA]</scope>
    <source>
        <strain evidence="3">PoM-212</strain>
    </source>
</reference>
<dbReference type="OrthoDB" id="1079187at2"/>
<reference evidence="3" key="2">
    <citation type="submission" date="2018-12" db="EMBL/GenBank/DDBJ databases">
        <title>Maribacter lutimaris sp. nov., isolated from marine sediment.</title>
        <authorList>
            <person name="Kim K.K."/>
        </authorList>
    </citation>
    <scope>NUCLEOTIDE SEQUENCE [LARGE SCALE GENOMIC DNA]</scope>
    <source>
        <strain evidence="3">PoM-212</strain>
    </source>
</reference>
<keyword evidence="3" id="KW-1185">Reference proteome</keyword>
<dbReference type="EMBL" id="QUSX01000002">
    <property type="protein sequence ID" value="RRQ48787.1"/>
    <property type="molecule type" value="Genomic_DNA"/>
</dbReference>
<evidence type="ECO:0000313" key="2">
    <source>
        <dbReference type="EMBL" id="RRQ48787.1"/>
    </source>
</evidence>
<comment type="caution">
    <text evidence="2">The sequence shown here is derived from an EMBL/GenBank/DDBJ whole genome shotgun (WGS) entry which is preliminary data.</text>
</comment>
<dbReference type="InterPro" id="IPR011990">
    <property type="entry name" value="TPR-like_helical_dom_sf"/>
</dbReference>
<name>A0A3R8RZM6_9FLAO</name>
<dbReference type="Proteomes" id="UP000286990">
    <property type="component" value="Unassembled WGS sequence"/>
</dbReference>
<dbReference type="Pfam" id="PF13715">
    <property type="entry name" value="CarbopepD_reg_2"/>
    <property type="match status" value="1"/>
</dbReference>
<dbReference type="SUPFAM" id="SSF56935">
    <property type="entry name" value="Porins"/>
    <property type="match status" value="1"/>
</dbReference>
<dbReference type="SUPFAM" id="SSF49464">
    <property type="entry name" value="Carboxypeptidase regulatory domain-like"/>
    <property type="match status" value="1"/>
</dbReference>
<dbReference type="Gene3D" id="1.25.40.10">
    <property type="entry name" value="Tetratricopeptide repeat domain"/>
    <property type="match status" value="1"/>
</dbReference>
<dbReference type="SUPFAM" id="SSF48452">
    <property type="entry name" value="TPR-like"/>
    <property type="match status" value="1"/>
</dbReference>
<sequence length="578" mass="65665">MKKLFLFFCLIPLMSFAQQVDSKIVKGIVKDNSAPMANVAITTSATQNSVYTDKDGKYNIETVSGETLTFSYTGMESVEIMVEDVTRILNITMYPKIEQLEEVTVIKSGRKSQEDLQKEYATNKRLIKTAYGILDADRAPGRVMMLNENDIMPIGICILDVVRNEFPGIIVNGDCFNGGSIVIRGVGSITFDAAAIYDIDGQIFTNTPIWVDVNNIKRLAILNNFATATKYGGLASGGVVVINTVSGTQYPKTIMDQARLRNNFYDNGAVSQRSLMKNAPEYLKELHASTTDDAAETIFGNYLSKYSGSYYFLVDSYRFFMERGNETFAEALIRENFDRFNENPVALKSLAYVHDSFQEYGKANELYKEVFILRPHYAQSYLDLAKSYRHIGDYQKAMGLHTRYEYLLENGFMSDEQGEFSNLMDRELNNLIALKGGDLISKKNLRKYALEDDFKGTRLVFEWADSEAEFDLQFVNPENQYFKWQHSLKDDADRIRDEKKVGYSVTEYLIDDSLPGTWKVNLNYLGNKSLTPTYLKATVYHNYGSASQRMETKVFKLSTRDVNQELFTLRIASGIVSR</sequence>
<feature type="chain" id="PRO_5018525511" evidence="1">
    <location>
        <begin position="18"/>
        <end position="578"/>
    </location>
</feature>
<evidence type="ECO:0000313" key="3">
    <source>
        <dbReference type="Proteomes" id="UP000286990"/>
    </source>
</evidence>
<organism evidence="2 3">
    <name type="scientific">Maribacter algicola</name>
    <dbReference type="NCBI Taxonomy" id="2498892"/>
    <lineage>
        <taxon>Bacteria</taxon>
        <taxon>Pseudomonadati</taxon>
        <taxon>Bacteroidota</taxon>
        <taxon>Flavobacteriia</taxon>
        <taxon>Flavobacteriales</taxon>
        <taxon>Flavobacteriaceae</taxon>
        <taxon>Maribacter</taxon>
    </lineage>
</organism>
<dbReference type="Gene3D" id="2.60.40.1120">
    <property type="entry name" value="Carboxypeptidase-like, regulatory domain"/>
    <property type="match status" value="1"/>
</dbReference>
<dbReference type="RefSeq" id="WP_125223511.1">
    <property type="nucleotide sequence ID" value="NZ_QUSX01000002.1"/>
</dbReference>
<dbReference type="InterPro" id="IPR037066">
    <property type="entry name" value="Plug_dom_sf"/>
</dbReference>
<dbReference type="InterPro" id="IPR008969">
    <property type="entry name" value="CarboxyPept-like_regulatory"/>
</dbReference>
<accession>A0A3R8RZM6</accession>
<evidence type="ECO:0000256" key="1">
    <source>
        <dbReference type="SAM" id="SignalP"/>
    </source>
</evidence>
<feature type="signal peptide" evidence="1">
    <location>
        <begin position="1"/>
        <end position="17"/>
    </location>
</feature>
<dbReference type="Gene3D" id="2.170.130.10">
    <property type="entry name" value="TonB-dependent receptor, plug domain"/>
    <property type="match status" value="1"/>
</dbReference>
<protein>
    <submittedName>
        <fullName evidence="2">Uncharacterized protein</fullName>
    </submittedName>
</protein>
<dbReference type="AlphaFoldDB" id="A0A3R8RZM6"/>
<proteinExistence type="predicted"/>